<comment type="caution">
    <text evidence="1">The sequence shown here is derived from an EMBL/GenBank/DDBJ whole genome shotgun (WGS) entry which is preliminary data.</text>
</comment>
<accession>A0A016QQA8</accession>
<gene>
    <name evidence="1" type="ORF">DEIPH_ctg026orf0075</name>
</gene>
<name>A0A016QQA8_9DEIO</name>
<dbReference type="AlphaFoldDB" id="A0A016QQA8"/>
<evidence type="ECO:0000313" key="1">
    <source>
        <dbReference type="EMBL" id="EYB68166.1"/>
    </source>
</evidence>
<reference evidence="1 2" key="1">
    <citation type="submission" date="2014-03" db="EMBL/GenBank/DDBJ databases">
        <title>Draft genome sequence of Deinococcus phoenicis 1P10ME.</title>
        <authorList>
            <person name="Stepanov V.G."/>
            <person name="Vaishampayan P."/>
            <person name="Venkateswaran K."/>
            <person name="Fox G.E."/>
        </authorList>
    </citation>
    <scope>NUCLEOTIDE SEQUENCE [LARGE SCALE GENOMIC DNA]</scope>
    <source>
        <strain evidence="1 2">1P10ME</strain>
    </source>
</reference>
<proteinExistence type="predicted"/>
<dbReference type="RefSeq" id="WP_161636055.1">
    <property type="nucleotide sequence ID" value="NZ_JHAC01000026.1"/>
</dbReference>
<evidence type="ECO:0000313" key="2">
    <source>
        <dbReference type="Proteomes" id="UP000020492"/>
    </source>
</evidence>
<dbReference type="PATRIC" id="fig|1476583.3.peg.1807"/>
<organism evidence="1 2">
    <name type="scientific">Deinococcus phoenicis</name>
    <dbReference type="NCBI Taxonomy" id="1476583"/>
    <lineage>
        <taxon>Bacteria</taxon>
        <taxon>Thermotogati</taxon>
        <taxon>Deinococcota</taxon>
        <taxon>Deinococci</taxon>
        <taxon>Deinococcales</taxon>
        <taxon>Deinococcaceae</taxon>
        <taxon>Deinococcus</taxon>
    </lineage>
</organism>
<keyword evidence="2" id="KW-1185">Reference proteome</keyword>
<sequence>MQDSQLSLSSRTGVTLIGGLTGGYPNPDDSESLGACDTAGTPACPALALQTLA</sequence>
<protein>
    <submittedName>
        <fullName evidence="1">Uncharacterized protein</fullName>
    </submittedName>
</protein>
<dbReference type="EMBL" id="JHAC01000026">
    <property type="protein sequence ID" value="EYB68166.1"/>
    <property type="molecule type" value="Genomic_DNA"/>
</dbReference>
<dbReference type="Proteomes" id="UP000020492">
    <property type="component" value="Unassembled WGS sequence"/>
</dbReference>